<dbReference type="EnsemblMetazoa" id="CapteT57796">
    <property type="protein sequence ID" value="CapteP57796"/>
    <property type="gene ID" value="CapteG57796"/>
</dbReference>
<feature type="domain" description="DNA helicase Pif1-like 2B" evidence="1">
    <location>
        <begin position="1"/>
        <end position="29"/>
    </location>
</feature>
<keyword evidence="4" id="KW-1185">Reference proteome</keyword>
<dbReference type="HOGENOM" id="CLU_3130148_0_0_1"/>
<dbReference type="InterPro" id="IPR049163">
    <property type="entry name" value="Pif1-like_2B_dom"/>
</dbReference>
<evidence type="ECO:0000259" key="1">
    <source>
        <dbReference type="Pfam" id="PF21530"/>
    </source>
</evidence>
<dbReference type="OrthoDB" id="272985at2759"/>
<name>R7TGJ9_CAPTE</name>
<feature type="non-terminal residue" evidence="2">
    <location>
        <position position="50"/>
    </location>
</feature>
<reference evidence="4" key="1">
    <citation type="submission" date="2012-12" db="EMBL/GenBank/DDBJ databases">
        <authorList>
            <person name="Hellsten U."/>
            <person name="Grimwood J."/>
            <person name="Chapman J.A."/>
            <person name="Shapiro H."/>
            <person name="Aerts A."/>
            <person name="Otillar R.P."/>
            <person name="Terry A.Y."/>
            <person name="Boore J.L."/>
            <person name="Simakov O."/>
            <person name="Marletaz F."/>
            <person name="Cho S.-J."/>
            <person name="Edsinger-Gonzales E."/>
            <person name="Havlak P."/>
            <person name="Kuo D.-H."/>
            <person name="Larsson T."/>
            <person name="Lv J."/>
            <person name="Arendt D."/>
            <person name="Savage R."/>
            <person name="Osoegawa K."/>
            <person name="de Jong P."/>
            <person name="Lindberg D.R."/>
            <person name="Seaver E.C."/>
            <person name="Weisblat D.A."/>
            <person name="Putnam N.H."/>
            <person name="Grigoriev I.V."/>
            <person name="Rokhsar D.S."/>
        </authorList>
    </citation>
    <scope>NUCLEOTIDE SEQUENCE</scope>
    <source>
        <strain evidence="4">I ESC-2004</strain>
    </source>
</reference>
<evidence type="ECO:0000313" key="2">
    <source>
        <dbReference type="EMBL" id="ELT90240.1"/>
    </source>
</evidence>
<gene>
    <name evidence="2" type="ORF">CAPTEDRAFT_57796</name>
</gene>
<accession>R7TGJ9</accession>
<proteinExistence type="predicted"/>
<dbReference type="EMBL" id="AMQN01014489">
    <property type="status" value="NOT_ANNOTATED_CDS"/>
    <property type="molecule type" value="Genomic_DNA"/>
</dbReference>
<evidence type="ECO:0000313" key="4">
    <source>
        <dbReference type="Proteomes" id="UP000014760"/>
    </source>
</evidence>
<dbReference type="EMBL" id="KB311001">
    <property type="protein sequence ID" value="ELT90240.1"/>
    <property type="molecule type" value="Genomic_DNA"/>
</dbReference>
<reference evidence="3" key="3">
    <citation type="submission" date="2015-06" db="UniProtKB">
        <authorList>
            <consortium name="EnsemblMetazoa"/>
        </authorList>
    </citation>
    <scope>IDENTIFICATION</scope>
</reference>
<sequence>KVGCPVMLVRNLDRDAGLVNGARRKVEGFAPEAISVKFDNGQVAEISLFL</sequence>
<evidence type="ECO:0000313" key="3">
    <source>
        <dbReference type="EnsemblMetazoa" id="CapteP57796"/>
    </source>
</evidence>
<protein>
    <recommendedName>
        <fullName evidence="1">DNA helicase Pif1-like 2B domain-containing protein</fullName>
    </recommendedName>
</protein>
<organism evidence="2">
    <name type="scientific">Capitella teleta</name>
    <name type="common">Polychaete worm</name>
    <dbReference type="NCBI Taxonomy" id="283909"/>
    <lineage>
        <taxon>Eukaryota</taxon>
        <taxon>Metazoa</taxon>
        <taxon>Spiralia</taxon>
        <taxon>Lophotrochozoa</taxon>
        <taxon>Annelida</taxon>
        <taxon>Polychaeta</taxon>
        <taxon>Sedentaria</taxon>
        <taxon>Scolecida</taxon>
        <taxon>Capitellidae</taxon>
        <taxon>Capitella</taxon>
    </lineage>
</organism>
<dbReference type="AlphaFoldDB" id="R7TGJ9"/>
<dbReference type="Proteomes" id="UP000014760">
    <property type="component" value="Unassembled WGS sequence"/>
</dbReference>
<dbReference type="Pfam" id="PF21530">
    <property type="entry name" value="Pif1_2B_dom"/>
    <property type="match status" value="1"/>
</dbReference>
<reference evidence="2 4" key="2">
    <citation type="journal article" date="2013" name="Nature">
        <title>Insights into bilaterian evolution from three spiralian genomes.</title>
        <authorList>
            <person name="Simakov O."/>
            <person name="Marletaz F."/>
            <person name="Cho S.J."/>
            <person name="Edsinger-Gonzales E."/>
            <person name="Havlak P."/>
            <person name="Hellsten U."/>
            <person name="Kuo D.H."/>
            <person name="Larsson T."/>
            <person name="Lv J."/>
            <person name="Arendt D."/>
            <person name="Savage R."/>
            <person name="Osoegawa K."/>
            <person name="de Jong P."/>
            <person name="Grimwood J."/>
            <person name="Chapman J.A."/>
            <person name="Shapiro H."/>
            <person name="Aerts A."/>
            <person name="Otillar R.P."/>
            <person name="Terry A.Y."/>
            <person name="Boore J.L."/>
            <person name="Grigoriev I.V."/>
            <person name="Lindberg D.R."/>
            <person name="Seaver E.C."/>
            <person name="Weisblat D.A."/>
            <person name="Putnam N.H."/>
            <person name="Rokhsar D.S."/>
        </authorList>
    </citation>
    <scope>NUCLEOTIDE SEQUENCE</scope>
    <source>
        <strain evidence="2 4">I ESC-2004</strain>
    </source>
</reference>
<feature type="non-terminal residue" evidence="2">
    <location>
        <position position="1"/>
    </location>
</feature>